<dbReference type="InterPro" id="IPR001387">
    <property type="entry name" value="Cro/C1-type_HTH"/>
</dbReference>
<comment type="caution">
    <text evidence="2">The sequence shown here is derived from an EMBL/GenBank/DDBJ whole genome shotgun (WGS) entry which is preliminary data.</text>
</comment>
<sequence>MNDSISTAVKARPATEDPVANRIRTRRLALGWSLKRLSEATGGLAPSFLFNIENSRKVPSEEVAARIAHAIDDTAHEATYRAWARAKSRGRTGRIDHDAMLSAWELLRNPFGEPAAPGVAPAAPVGESRDAGRLRVPVLATASDPGDGVRPIPEQVINTLSLDPLAYGHDAELARERYSRLRRPFAFPLDEEQAKRAGLMGATLAVVTRDEAISPDPNAAYVVRVEGRLEVVRGSAYAGGEVPGSLRNAGLDRTEDLRAATVGRIDHLLPDVRL</sequence>
<protein>
    <submittedName>
        <fullName evidence="2">Helix-turn-helix transcriptional regulator</fullName>
    </submittedName>
</protein>
<dbReference type="CDD" id="cd00093">
    <property type="entry name" value="HTH_XRE"/>
    <property type="match status" value="1"/>
</dbReference>
<dbReference type="EMBL" id="JACRIW010000090">
    <property type="protein sequence ID" value="MBI5170290.1"/>
    <property type="molecule type" value="Genomic_DNA"/>
</dbReference>
<dbReference type="SUPFAM" id="SSF47413">
    <property type="entry name" value="lambda repressor-like DNA-binding domains"/>
    <property type="match status" value="1"/>
</dbReference>
<evidence type="ECO:0000313" key="2">
    <source>
        <dbReference type="EMBL" id="MBI5170290.1"/>
    </source>
</evidence>
<dbReference type="SMART" id="SM00530">
    <property type="entry name" value="HTH_XRE"/>
    <property type="match status" value="1"/>
</dbReference>
<reference evidence="2" key="1">
    <citation type="submission" date="2020-07" db="EMBL/GenBank/DDBJ databases">
        <title>Huge and variable diversity of episymbiotic CPR bacteria and DPANN archaea in groundwater ecosystems.</title>
        <authorList>
            <person name="He C.Y."/>
            <person name="Keren R."/>
            <person name="Whittaker M."/>
            <person name="Farag I.F."/>
            <person name="Doudna J."/>
            <person name="Cate J.H.D."/>
            <person name="Banfield J.F."/>
        </authorList>
    </citation>
    <scope>NUCLEOTIDE SEQUENCE</scope>
    <source>
        <strain evidence="2">NC_groundwater_1813_Pr3_B-0.1um_71_17</strain>
    </source>
</reference>
<evidence type="ECO:0000259" key="1">
    <source>
        <dbReference type="PROSITE" id="PS50943"/>
    </source>
</evidence>
<dbReference type="PROSITE" id="PS50943">
    <property type="entry name" value="HTH_CROC1"/>
    <property type="match status" value="1"/>
</dbReference>
<organism evidence="2 3">
    <name type="scientific">Eiseniibacteriota bacterium</name>
    <dbReference type="NCBI Taxonomy" id="2212470"/>
    <lineage>
        <taxon>Bacteria</taxon>
        <taxon>Candidatus Eiseniibacteriota</taxon>
    </lineage>
</organism>
<dbReference type="GO" id="GO:0003677">
    <property type="term" value="F:DNA binding"/>
    <property type="evidence" value="ECO:0007669"/>
    <property type="project" value="InterPro"/>
</dbReference>
<dbReference type="Pfam" id="PF01381">
    <property type="entry name" value="HTH_3"/>
    <property type="match status" value="1"/>
</dbReference>
<dbReference type="AlphaFoldDB" id="A0A933W2P7"/>
<dbReference type="Gene3D" id="1.10.260.40">
    <property type="entry name" value="lambda repressor-like DNA-binding domains"/>
    <property type="match status" value="1"/>
</dbReference>
<proteinExistence type="predicted"/>
<dbReference type="Proteomes" id="UP000696931">
    <property type="component" value="Unassembled WGS sequence"/>
</dbReference>
<accession>A0A933W2P7</accession>
<dbReference type="InterPro" id="IPR010982">
    <property type="entry name" value="Lambda_DNA-bd_dom_sf"/>
</dbReference>
<evidence type="ECO:0000313" key="3">
    <source>
        <dbReference type="Proteomes" id="UP000696931"/>
    </source>
</evidence>
<name>A0A933W2P7_UNCEI</name>
<gene>
    <name evidence="2" type="ORF">HZA61_12450</name>
</gene>
<feature type="domain" description="HTH cro/C1-type" evidence="1">
    <location>
        <begin position="23"/>
        <end position="78"/>
    </location>
</feature>